<proteinExistence type="predicted"/>
<sequence>METEKETERHANKEFRDAATEWGAFIFTGLSTVIFFLQLIVFGKQAQRLKETILKMDQVSAAQSTDMSNSIKEAARAADGMEKSAAAMTMVASTLENTAERQLRAYLTVINGGAIFQEKNREKGENLRFEAKPMMVNTGQTPARKVTYQAVAAILPTPLPDDFNFPPGIPTSGRGDLGSQGHFVMNAIVSEFVDDISVEDIKNGNQQSLYVWGTIVYEDIFNKLRQTKFCLRYQWLLDGTVNAFYETKYNEAE</sequence>
<dbReference type="Proteomes" id="UP001521209">
    <property type="component" value="Unassembled WGS sequence"/>
</dbReference>
<reference evidence="2 3" key="1">
    <citation type="submission" date="2022-01" db="EMBL/GenBank/DDBJ databases">
        <authorList>
            <person name="Won M."/>
            <person name="Kim S.-J."/>
            <person name="Kwon S.-W."/>
        </authorList>
    </citation>
    <scope>NUCLEOTIDE SEQUENCE [LARGE SCALE GENOMIC DNA]</scope>
    <source>
        <strain evidence="2 3">KCTC 23505</strain>
    </source>
</reference>
<accession>A0ABS9DVZ1</accession>
<protein>
    <submittedName>
        <fullName evidence="2">Uncharacterized protein</fullName>
    </submittedName>
</protein>
<keyword evidence="1" id="KW-0472">Membrane</keyword>
<evidence type="ECO:0000313" key="3">
    <source>
        <dbReference type="Proteomes" id="UP001521209"/>
    </source>
</evidence>
<gene>
    <name evidence="2" type="ORF">L2A60_02870</name>
</gene>
<dbReference type="EMBL" id="JAKGBZ010000003">
    <property type="protein sequence ID" value="MCF3945627.1"/>
    <property type="molecule type" value="Genomic_DNA"/>
</dbReference>
<name>A0ABS9DVZ1_9PROT</name>
<evidence type="ECO:0000256" key="1">
    <source>
        <dbReference type="SAM" id="Phobius"/>
    </source>
</evidence>
<keyword evidence="3" id="KW-1185">Reference proteome</keyword>
<keyword evidence="1" id="KW-1133">Transmembrane helix</keyword>
<evidence type="ECO:0000313" key="2">
    <source>
        <dbReference type="EMBL" id="MCF3945627.1"/>
    </source>
</evidence>
<comment type="caution">
    <text evidence="2">The sequence shown here is derived from an EMBL/GenBank/DDBJ whole genome shotgun (WGS) entry which is preliminary data.</text>
</comment>
<organism evidence="2 3">
    <name type="scientific">Acidiphilium iwatense</name>
    <dbReference type="NCBI Taxonomy" id="768198"/>
    <lineage>
        <taxon>Bacteria</taxon>
        <taxon>Pseudomonadati</taxon>
        <taxon>Pseudomonadota</taxon>
        <taxon>Alphaproteobacteria</taxon>
        <taxon>Acetobacterales</taxon>
        <taxon>Acidocellaceae</taxon>
        <taxon>Acidiphilium</taxon>
    </lineage>
</organism>
<keyword evidence="1" id="KW-0812">Transmembrane</keyword>
<feature type="transmembrane region" description="Helical" evidence="1">
    <location>
        <begin position="22"/>
        <end position="42"/>
    </location>
</feature>
<dbReference type="RefSeq" id="WP_235702864.1">
    <property type="nucleotide sequence ID" value="NZ_JAKGBZ010000003.1"/>
</dbReference>